<dbReference type="OrthoDB" id="261212at2759"/>
<organism evidence="2 3">
    <name type="scientific">Leishmania mexicana (strain MHOM/GT/2001/U1103)</name>
    <dbReference type="NCBI Taxonomy" id="929439"/>
    <lineage>
        <taxon>Eukaryota</taxon>
        <taxon>Discoba</taxon>
        <taxon>Euglenozoa</taxon>
        <taxon>Kinetoplastea</taxon>
        <taxon>Metakinetoplastina</taxon>
        <taxon>Trypanosomatida</taxon>
        <taxon>Trypanosomatidae</taxon>
        <taxon>Leishmaniinae</taxon>
        <taxon>Leishmania</taxon>
    </lineage>
</organism>
<sequence length="298" mass="32420">MSEEMLAESLPLFRAAGHRRGDVIPAAAPRRYPFIVAVGSSCCVQRAADDTTSPFISALAPSACQKSKKSSAPSGHRHLFSARSVGPRRLSEQRSGGCRRLSWSTQLSQLLSEEQITRWRLRCEEQEERVEIALAKPSCWVLLPHVDVTAARSGRGQGDERLGCGAWARPQLSLSELVCATANEAHSLRADRRRIKTKKHCSSGRSGGLRGHPTSEIQNTASAPAPLYVRDSELLRALHRAEARIKQLEAGTVSQASGPWDKENSMNASLPTMAKPQASACPGTTQPFLPLSPRLETL</sequence>
<dbReference type="PhylomeDB" id="E9AQP8"/>
<accession>E9AQP8</accession>
<feature type="region of interest" description="Disordered" evidence="1">
    <location>
        <begin position="66"/>
        <end position="93"/>
    </location>
</feature>
<dbReference type="KEGG" id="lmi:LMXM_16_0895"/>
<evidence type="ECO:0000313" key="3">
    <source>
        <dbReference type="Proteomes" id="UP000007259"/>
    </source>
</evidence>
<name>E9AQP8_LEIMU</name>
<gene>
    <name evidence="2" type="ORF">LMXM_16_0895</name>
</gene>
<keyword evidence="3" id="KW-1185">Reference proteome</keyword>
<feature type="region of interest" description="Disordered" evidence="1">
    <location>
        <begin position="274"/>
        <end position="298"/>
    </location>
</feature>
<protein>
    <submittedName>
        <fullName evidence="2">Uncharacterized protein</fullName>
    </submittedName>
</protein>
<dbReference type="Proteomes" id="UP000007259">
    <property type="component" value="Chromosome 16"/>
</dbReference>
<evidence type="ECO:0000256" key="1">
    <source>
        <dbReference type="SAM" id="MobiDB-lite"/>
    </source>
</evidence>
<dbReference type="EMBL" id="FR799569">
    <property type="protein sequence ID" value="CBZ25268.1"/>
    <property type="molecule type" value="Genomic_DNA"/>
</dbReference>
<dbReference type="OMA" id="QITRWRL"/>
<dbReference type="RefSeq" id="XP_003873775.1">
    <property type="nucleotide sequence ID" value="XM_003873726.1"/>
</dbReference>
<reference evidence="2 3" key="1">
    <citation type="journal article" date="2011" name="Genome Res.">
        <title>Chromosome and gene copy number variation allow major structural change between species and strains of Leishmania.</title>
        <authorList>
            <person name="Rogers M.B."/>
            <person name="Hilley J.D."/>
            <person name="Dickens N.J."/>
            <person name="Wilkes J."/>
            <person name="Bates P.A."/>
            <person name="Depledge D.P."/>
            <person name="Harris D."/>
            <person name="Her Y."/>
            <person name="Herzyk P."/>
            <person name="Imamura H."/>
            <person name="Otto T.D."/>
            <person name="Sanders M."/>
            <person name="Seeger K."/>
            <person name="Dujardin J.C."/>
            <person name="Berriman M."/>
            <person name="Smith D.F."/>
            <person name="Hertz-Fowler C."/>
            <person name="Mottram J.C."/>
        </authorList>
    </citation>
    <scope>NUCLEOTIDE SEQUENCE [LARGE SCALE GENOMIC DNA]</scope>
    <source>
        <strain evidence="2 3">MHOM/GT/2001/U1103</strain>
    </source>
</reference>
<dbReference type="GeneID" id="13450299"/>
<feature type="region of interest" description="Disordered" evidence="1">
    <location>
        <begin position="194"/>
        <end position="218"/>
    </location>
</feature>
<dbReference type="VEuPathDB" id="TriTrypDB:LmxM.16.0895"/>
<proteinExistence type="predicted"/>
<evidence type="ECO:0000313" key="2">
    <source>
        <dbReference type="EMBL" id="CBZ25268.1"/>
    </source>
</evidence>
<dbReference type="AlphaFoldDB" id="E9AQP8"/>